<evidence type="ECO:0000313" key="2">
    <source>
        <dbReference type="Proteomes" id="UP001519921"/>
    </source>
</evidence>
<proteinExistence type="predicted"/>
<reference evidence="1 2" key="1">
    <citation type="submission" date="2021-07" db="EMBL/GenBank/DDBJ databases">
        <title>Clostridium weizhouense sp. nov., an anaerobic bacterium isolated from activated sludge of Petroleum wastewater.</title>
        <authorList>
            <person name="Li Q."/>
        </authorList>
    </citation>
    <scope>NUCLEOTIDE SEQUENCE [LARGE SCALE GENOMIC DNA]</scope>
    <source>
        <strain evidence="1 2">YB-6</strain>
    </source>
</reference>
<keyword evidence="2" id="KW-1185">Reference proteome</keyword>
<comment type="caution">
    <text evidence="1">The sequence shown here is derived from an EMBL/GenBank/DDBJ whole genome shotgun (WGS) entry which is preliminary data.</text>
</comment>
<organism evidence="1 2">
    <name type="scientific">Clostridium weizhouense</name>
    <dbReference type="NCBI Taxonomy" id="2859781"/>
    <lineage>
        <taxon>Bacteria</taxon>
        <taxon>Bacillati</taxon>
        <taxon>Bacillota</taxon>
        <taxon>Clostridia</taxon>
        <taxon>Eubacteriales</taxon>
        <taxon>Clostridiaceae</taxon>
        <taxon>Clostridium</taxon>
    </lineage>
</organism>
<gene>
    <name evidence="1" type="ORF">KYD98_08720</name>
</gene>
<dbReference type="Proteomes" id="UP001519921">
    <property type="component" value="Unassembled WGS sequence"/>
</dbReference>
<accession>A0ABS7ARR0</accession>
<evidence type="ECO:0000313" key="1">
    <source>
        <dbReference type="EMBL" id="MBW6410175.1"/>
    </source>
</evidence>
<dbReference type="RefSeq" id="WP_219779273.1">
    <property type="nucleotide sequence ID" value="NZ_JAHXPT010000005.1"/>
</dbReference>
<sequence>MKKIILTMLIMLLTTILIVGYSNLSKNKSENLQVTANKTIGSINNSTNDNIPLEPTTPQWSLEQITGASMAEIDYASGDIVIFHGYFGLFVYDLNKLKIIRSLDLKPIHCNYTQGDSYCNVDVSKDGNTVQLHANDSKKMYVYSVCDNTLCETNYSPMENSFQCQLVNIEKAVGKRNGTFSYYAVEFDSGEYGYLTSDDETLGTLDYIRDNKIYKLFK</sequence>
<protein>
    <submittedName>
        <fullName evidence="1">Uncharacterized protein</fullName>
    </submittedName>
</protein>
<name>A0ABS7ARR0_9CLOT</name>
<dbReference type="EMBL" id="JAHXPT010000005">
    <property type="protein sequence ID" value="MBW6410175.1"/>
    <property type="molecule type" value="Genomic_DNA"/>
</dbReference>